<reference evidence="1 2" key="1">
    <citation type="journal article" date="2019" name="Environ. Microbiol.">
        <title>Species interactions and distinct microbial communities in high Arctic permafrost affected cryosols are associated with the CH4 and CO2 gas fluxes.</title>
        <authorList>
            <person name="Altshuler I."/>
            <person name="Hamel J."/>
            <person name="Turney S."/>
            <person name="Magnuson E."/>
            <person name="Levesque R."/>
            <person name="Greer C."/>
            <person name="Whyte L.G."/>
        </authorList>
    </citation>
    <scope>NUCLEOTIDE SEQUENCE [LARGE SCALE GENOMIC DNA]</scope>
    <source>
        <strain evidence="1 2">S06.C</strain>
    </source>
</reference>
<dbReference type="EMBL" id="RCZI01000001">
    <property type="protein sequence ID" value="TPG30250.1"/>
    <property type="molecule type" value="Genomic_DNA"/>
</dbReference>
<dbReference type="Proteomes" id="UP000319212">
    <property type="component" value="Unassembled WGS sequence"/>
</dbReference>
<sequence>MTGVTTDVRMDPGPGSIWLMADHDFQDMTSVPRCRYGVDEGSSLAQMVRLVQKALKVAPI</sequence>
<evidence type="ECO:0000313" key="2">
    <source>
        <dbReference type="Proteomes" id="UP000319212"/>
    </source>
</evidence>
<protein>
    <submittedName>
        <fullName evidence="1">Uncharacterized protein</fullName>
    </submittedName>
</protein>
<evidence type="ECO:0000313" key="1">
    <source>
        <dbReference type="EMBL" id="TPG30250.1"/>
    </source>
</evidence>
<accession>A0A502E1G9</accession>
<comment type="caution">
    <text evidence="1">The sequence shown here is derived from an EMBL/GenBank/DDBJ whole genome shotgun (WGS) entry which is preliminary data.</text>
</comment>
<gene>
    <name evidence="1" type="ORF">EAH82_01770</name>
</gene>
<proteinExistence type="predicted"/>
<dbReference type="AlphaFoldDB" id="A0A502E1G9"/>
<organism evidence="1 2">
    <name type="scientific">Variovorax guangxiensis</name>
    <dbReference type="NCBI Taxonomy" id="1775474"/>
    <lineage>
        <taxon>Bacteria</taxon>
        <taxon>Pseudomonadati</taxon>
        <taxon>Pseudomonadota</taxon>
        <taxon>Betaproteobacteria</taxon>
        <taxon>Burkholderiales</taxon>
        <taxon>Comamonadaceae</taxon>
        <taxon>Variovorax</taxon>
    </lineage>
</organism>
<name>A0A502E1G9_9BURK</name>